<dbReference type="RefSeq" id="WP_344104654.1">
    <property type="nucleotide sequence ID" value="NZ_BAAAPC010000013.1"/>
</dbReference>
<dbReference type="Pfam" id="PF00702">
    <property type="entry name" value="Hydrolase"/>
    <property type="match status" value="1"/>
</dbReference>
<comment type="caution">
    <text evidence="1">The sequence shown here is derived from an EMBL/GenBank/DDBJ whole genome shotgun (WGS) entry which is preliminary data.</text>
</comment>
<dbReference type="SFLD" id="SFLDS00003">
    <property type="entry name" value="Haloacid_Dehalogenase"/>
    <property type="match status" value="1"/>
</dbReference>
<evidence type="ECO:0000313" key="1">
    <source>
        <dbReference type="EMBL" id="GAA2002256.1"/>
    </source>
</evidence>
<keyword evidence="2" id="KW-1185">Reference proteome</keyword>
<accession>A0ABN2T967</accession>
<dbReference type="InterPro" id="IPR023214">
    <property type="entry name" value="HAD_sf"/>
</dbReference>
<dbReference type="Proteomes" id="UP001501585">
    <property type="component" value="Unassembled WGS sequence"/>
</dbReference>
<reference evidence="1 2" key="1">
    <citation type="journal article" date="2019" name="Int. J. Syst. Evol. Microbiol.">
        <title>The Global Catalogue of Microorganisms (GCM) 10K type strain sequencing project: providing services to taxonomists for standard genome sequencing and annotation.</title>
        <authorList>
            <consortium name="The Broad Institute Genomics Platform"/>
            <consortium name="The Broad Institute Genome Sequencing Center for Infectious Disease"/>
            <person name="Wu L."/>
            <person name="Ma J."/>
        </authorList>
    </citation>
    <scope>NUCLEOTIDE SEQUENCE [LARGE SCALE GENOMIC DNA]</scope>
    <source>
        <strain evidence="1 2">JCM 15313</strain>
    </source>
</reference>
<dbReference type="InterPro" id="IPR023198">
    <property type="entry name" value="PGP-like_dom2"/>
</dbReference>
<sequence>MTLAAVVFDMDGVLVESEHLWERNWSAYAAAHGATWSPEDTAACQGKSAPEWAAYLAGLSGVPDRGDDAERAVVNGMITAVREGQAPLLDGAAAMVRDVAARVPVALASSAARPVIDAVLAAHGLSSAFTTTVSSAEVARGKPSPDVYLEAAARLGRTGTECLAVEDSSNGIRAAAAAGLTVVALPNPAYPPQCDALALATDIAASNDDARALLLAHLGGERQPEGARR</sequence>
<proteinExistence type="predicted"/>
<dbReference type="PANTHER" id="PTHR18901">
    <property type="entry name" value="2-DEOXYGLUCOSE-6-PHOSPHATE PHOSPHATASE 2"/>
    <property type="match status" value="1"/>
</dbReference>
<protein>
    <submittedName>
        <fullName evidence="1">HAD family phosphatase</fullName>
    </submittedName>
</protein>
<dbReference type="InterPro" id="IPR006439">
    <property type="entry name" value="HAD-SF_hydro_IA"/>
</dbReference>
<dbReference type="SFLD" id="SFLDG01129">
    <property type="entry name" value="C1.5:_HAD__Beta-PGM__Phosphata"/>
    <property type="match status" value="1"/>
</dbReference>
<dbReference type="Gene3D" id="3.40.50.1000">
    <property type="entry name" value="HAD superfamily/HAD-like"/>
    <property type="match status" value="1"/>
</dbReference>
<dbReference type="Gene3D" id="1.10.150.240">
    <property type="entry name" value="Putative phosphatase, domain 2"/>
    <property type="match status" value="1"/>
</dbReference>
<dbReference type="SUPFAM" id="SSF56784">
    <property type="entry name" value="HAD-like"/>
    <property type="match status" value="1"/>
</dbReference>
<evidence type="ECO:0000313" key="2">
    <source>
        <dbReference type="Proteomes" id="UP001501585"/>
    </source>
</evidence>
<dbReference type="PANTHER" id="PTHR18901:SF38">
    <property type="entry name" value="PSEUDOURIDINE-5'-PHOSPHATASE"/>
    <property type="match status" value="1"/>
</dbReference>
<dbReference type="InterPro" id="IPR036412">
    <property type="entry name" value="HAD-like_sf"/>
</dbReference>
<gene>
    <name evidence="1" type="ORF">GCM10009799_31750</name>
</gene>
<name>A0ABN2T967_9ACTN</name>
<dbReference type="EMBL" id="BAAAPC010000013">
    <property type="protein sequence ID" value="GAA2002256.1"/>
    <property type="molecule type" value="Genomic_DNA"/>
</dbReference>
<organism evidence="1 2">
    <name type="scientific">Nocardiopsis rhodophaea</name>
    <dbReference type="NCBI Taxonomy" id="280238"/>
    <lineage>
        <taxon>Bacteria</taxon>
        <taxon>Bacillati</taxon>
        <taxon>Actinomycetota</taxon>
        <taxon>Actinomycetes</taxon>
        <taxon>Streptosporangiales</taxon>
        <taxon>Nocardiopsidaceae</taxon>
        <taxon>Nocardiopsis</taxon>
    </lineage>
</organism>
<dbReference type="NCBIfam" id="TIGR01509">
    <property type="entry name" value="HAD-SF-IA-v3"/>
    <property type="match status" value="1"/>
</dbReference>